<keyword evidence="2" id="KW-1185">Reference proteome</keyword>
<accession>A0A2R4CBR4</accession>
<evidence type="ECO:0000313" key="1">
    <source>
        <dbReference type="EMBL" id="AVR97035.1"/>
    </source>
</evidence>
<name>A0A2R4CBR4_9BURK</name>
<gene>
    <name evidence="1" type="ORF">C9I28_16310</name>
</gene>
<reference evidence="1 2" key="1">
    <citation type="submission" date="2018-03" db="EMBL/GenBank/DDBJ databases">
        <title>Massilia armeniaca sp. nov., isolated from desert soil.</title>
        <authorList>
            <person name="Huang H."/>
            <person name="Ren M."/>
        </authorList>
    </citation>
    <scope>NUCLEOTIDE SEQUENCE [LARGE SCALE GENOMIC DNA]</scope>
    <source>
        <strain evidence="1 2">ZMN-3</strain>
    </source>
</reference>
<organism evidence="1 2">
    <name type="scientific">Pseudoduganella armeniaca</name>
    <dbReference type="NCBI Taxonomy" id="2072590"/>
    <lineage>
        <taxon>Bacteria</taxon>
        <taxon>Pseudomonadati</taxon>
        <taxon>Pseudomonadota</taxon>
        <taxon>Betaproteobacteria</taxon>
        <taxon>Burkholderiales</taxon>
        <taxon>Oxalobacteraceae</taxon>
        <taxon>Telluria group</taxon>
        <taxon>Pseudoduganella</taxon>
    </lineage>
</organism>
<evidence type="ECO:0000313" key="2">
    <source>
        <dbReference type="Proteomes" id="UP000240505"/>
    </source>
</evidence>
<protein>
    <submittedName>
        <fullName evidence="1">Alpha/beta hydrolase</fullName>
    </submittedName>
</protein>
<dbReference type="Proteomes" id="UP000240505">
    <property type="component" value="Chromosome"/>
</dbReference>
<proteinExistence type="predicted"/>
<dbReference type="SUPFAM" id="SSF53474">
    <property type="entry name" value="alpha/beta-Hydrolases"/>
    <property type="match status" value="1"/>
</dbReference>
<keyword evidence="1" id="KW-0378">Hydrolase</keyword>
<dbReference type="AlphaFoldDB" id="A0A2R4CBR4"/>
<dbReference type="KEGG" id="masz:C9I28_16310"/>
<dbReference type="Gene3D" id="3.40.50.1820">
    <property type="entry name" value="alpha/beta hydrolase"/>
    <property type="match status" value="1"/>
</dbReference>
<sequence length="247" mass="26552">MEQRTGTMPSTAVLLFPGYPGVLRLREEGGQPRYELAGNFLVRARRHLADEDIFTVMVDCPLDRWSSCNDAYRTSATHAADVSDVIGLVKREFGARQVYVAGTSYGTLSSAMLARALGGTIDGAIHTATFTDPGADGHGAALRDFDWSEARVPQLFVHHKEDPCALTRYAGIAARRGELPLISVTGAAGVRGQACEAFTQHGFVGRERVVMRAIADWVKDRRVTSPVGVECPAAGALSSCRSDQAAE</sequence>
<dbReference type="InterPro" id="IPR029058">
    <property type="entry name" value="AB_hydrolase_fold"/>
</dbReference>
<dbReference type="EMBL" id="CP028324">
    <property type="protein sequence ID" value="AVR97035.1"/>
    <property type="molecule type" value="Genomic_DNA"/>
</dbReference>
<dbReference type="GO" id="GO:0016787">
    <property type="term" value="F:hydrolase activity"/>
    <property type="evidence" value="ECO:0007669"/>
    <property type="project" value="UniProtKB-KW"/>
</dbReference>